<comment type="caution">
    <text evidence="6">Lacks conserved residue(s) required for the propagation of feature annotation.</text>
</comment>
<comment type="similarity">
    <text evidence="6">Belongs to the methyltransferase superfamily. TrmY family.</text>
</comment>
<dbReference type="GO" id="GO:0008175">
    <property type="term" value="F:tRNA methyltransferase activity"/>
    <property type="evidence" value="ECO:0007669"/>
    <property type="project" value="UniProtKB-UniRule"/>
</dbReference>
<comment type="catalytic activity">
    <reaction evidence="6">
        <text>pseudouridine(54) in tRNA + S-adenosyl-L-methionine = N(1)-methylpseudouridine(54) in tRNA + S-adenosyl-L-homocysteine + H(+)</text>
        <dbReference type="Rhea" id="RHEA:55292"/>
        <dbReference type="Rhea" id="RHEA-COMP:14140"/>
        <dbReference type="Rhea" id="RHEA-COMP:14141"/>
        <dbReference type="ChEBI" id="CHEBI:15378"/>
        <dbReference type="ChEBI" id="CHEBI:57856"/>
        <dbReference type="ChEBI" id="CHEBI:59789"/>
        <dbReference type="ChEBI" id="CHEBI:65314"/>
        <dbReference type="ChEBI" id="CHEBI:74890"/>
        <dbReference type="EC" id="2.1.1.257"/>
    </reaction>
</comment>
<keyword evidence="2 6" id="KW-0489">Methyltransferase</keyword>
<comment type="caution">
    <text evidence="7">The sequence shown here is derived from an EMBL/GenBank/DDBJ whole genome shotgun (WGS) entry which is preliminary data.</text>
</comment>
<dbReference type="GO" id="GO:0005737">
    <property type="term" value="C:cytoplasm"/>
    <property type="evidence" value="ECO:0007669"/>
    <property type="project" value="UniProtKB-SubCell"/>
</dbReference>
<dbReference type="CDD" id="cd18087">
    <property type="entry name" value="TrmY-like"/>
    <property type="match status" value="1"/>
</dbReference>
<evidence type="ECO:0000256" key="1">
    <source>
        <dbReference type="ARBA" id="ARBA00022490"/>
    </source>
</evidence>
<feature type="binding site" evidence="6">
    <location>
        <position position="151"/>
    </location>
    <ligand>
        <name>S-adenosyl-L-methionine</name>
        <dbReference type="ChEBI" id="CHEBI:59789"/>
    </ligand>
</feature>
<dbReference type="Gene3D" id="3.40.1280.10">
    <property type="match status" value="1"/>
</dbReference>
<gene>
    <name evidence="6 7" type="primary">trmY</name>
    <name evidence="7" type="ORF">HA299_06045</name>
</gene>
<sequence length="200" mass="21848">MYNFVLVGTTMCTAGEFSLNDLAGGAGRLDIACRFVNSCFFLSHSLRRNVRCYLHLLGEPEPPKTVLFEGANLRYLNPDERSAGSLIKKALSVDVGEGWARSTPGVYVSGMTFAQLIEALGSDFMVLLSEDGADIRTSRLSASDELTFILGDHRGLPAPLEQHLLERGVDKLSVGPLSLHADHCVVLVLNELDRLEAGWR</sequence>
<evidence type="ECO:0000256" key="6">
    <source>
        <dbReference type="HAMAP-Rule" id="MF_00587"/>
    </source>
</evidence>
<comment type="subcellular location">
    <subcellularLocation>
        <location evidence="6">Cytoplasm</location>
    </subcellularLocation>
</comment>
<proteinExistence type="inferred from homology"/>
<keyword evidence="1 6" id="KW-0963">Cytoplasm</keyword>
<dbReference type="PANTHER" id="PTHR40703">
    <property type="entry name" value="TRNA (PSEUDOURIDINE(54)-N(1))-METHYLTRANSFERASE"/>
    <property type="match status" value="1"/>
</dbReference>
<keyword evidence="5 6" id="KW-0819">tRNA processing</keyword>
<keyword evidence="3 6" id="KW-0808">Transferase</keyword>
<reference evidence="7" key="1">
    <citation type="journal article" date="2020" name="bioRxiv">
        <title>A rank-normalized archaeal taxonomy based on genome phylogeny resolves widespread incomplete and uneven classifications.</title>
        <authorList>
            <person name="Rinke C."/>
            <person name="Chuvochina M."/>
            <person name="Mussig A.J."/>
            <person name="Chaumeil P.-A."/>
            <person name="Waite D.W."/>
            <person name="Whitman W.B."/>
            <person name="Parks D.H."/>
            <person name="Hugenholtz P."/>
        </authorList>
    </citation>
    <scope>NUCLEOTIDE SEQUENCE</scope>
    <source>
        <strain evidence="7">UBA12518</strain>
    </source>
</reference>
<dbReference type="InterPro" id="IPR007158">
    <property type="entry name" value="TrmY"/>
</dbReference>
<dbReference type="InterPro" id="IPR029026">
    <property type="entry name" value="tRNA_m1G_MTases_N"/>
</dbReference>
<name>A0A832RYA9_9EURY</name>
<dbReference type="EMBL" id="DUIH01000021">
    <property type="protein sequence ID" value="HIH70152.1"/>
    <property type="molecule type" value="Genomic_DNA"/>
</dbReference>
<dbReference type="Pfam" id="PF04013">
    <property type="entry name" value="Methyltrn_RNA_2"/>
    <property type="match status" value="1"/>
</dbReference>
<feature type="binding site" evidence="6">
    <location>
        <position position="184"/>
    </location>
    <ligand>
        <name>S-adenosyl-L-methionine</name>
        <dbReference type="ChEBI" id="CHEBI:59789"/>
    </ligand>
</feature>
<dbReference type="Proteomes" id="UP000600363">
    <property type="component" value="Unassembled WGS sequence"/>
</dbReference>
<dbReference type="GO" id="GO:0030488">
    <property type="term" value="P:tRNA methylation"/>
    <property type="evidence" value="ECO:0007669"/>
    <property type="project" value="UniProtKB-UniRule"/>
</dbReference>
<evidence type="ECO:0000256" key="3">
    <source>
        <dbReference type="ARBA" id="ARBA00022679"/>
    </source>
</evidence>
<feature type="binding site" evidence="6">
    <location>
        <position position="128"/>
    </location>
    <ligand>
        <name>S-adenosyl-L-methionine</name>
        <dbReference type="ChEBI" id="CHEBI:59789"/>
    </ligand>
</feature>
<evidence type="ECO:0000313" key="8">
    <source>
        <dbReference type="Proteomes" id="UP000600363"/>
    </source>
</evidence>
<evidence type="ECO:0000256" key="5">
    <source>
        <dbReference type="ARBA" id="ARBA00022694"/>
    </source>
</evidence>
<dbReference type="NCBIfam" id="NF002560">
    <property type="entry name" value="PRK02135.1"/>
    <property type="match status" value="1"/>
</dbReference>
<comment type="subunit">
    <text evidence="6">Homodimer.</text>
</comment>
<dbReference type="EC" id="2.1.1.257" evidence="6"/>
<dbReference type="PANTHER" id="PTHR40703:SF1">
    <property type="entry name" value="TRNA (PSEUDOURIDINE(54)-N(1))-METHYLTRANSFERASE"/>
    <property type="match status" value="1"/>
</dbReference>
<evidence type="ECO:0000313" key="7">
    <source>
        <dbReference type="EMBL" id="HIH70152.1"/>
    </source>
</evidence>
<protein>
    <recommendedName>
        <fullName evidence="6">tRNA (pseudouridine(54)-N(1))-methyltransferase</fullName>
        <ecNumber evidence="6">2.1.1.257</ecNumber>
    </recommendedName>
</protein>
<dbReference type="GO" id="GO:0008757">
    <property type="term" value="F:S-adenosylmethionine-dependent methyltransferase activity"/>
    <property type="evidence" value="ECO:0007669"/>
    <property type="project" value="UniProtKB-UniRule"/>
</dbReference>
<dbReference type="SUPFAM" id="SSF75217">
    <property type="entry name" value="alpha/beta knot"/>
    <property type="match status" value="1"/>
</dbReference>
<evidence type="ECO:0000256" key="2">
    <source>
        <dbReference type="ARBA" id="ARBA00022603"/>
    </source>
</evidence>
<dbReference type="HAMAP" id="MF_00587">
    <property type="entry name" value="tRNA_methyltr_TrmY"/>
    <property type="match status" value="1"/>
</dbReference>
<organism evidence="7 8">
    <name type="scientific">Methermicoccus shengliensis</name>
    <dbReference type="NCBI Taxonomy" id="660064"/>
    <lineage>
        <taxon>Archaea</taxon>
        <taxon>Methanobacteriati</taxon>
        <taxon>Methanobacteriota</taxon>
        <taxon>Stenosarchaea group</taxon>
        <taxon>Methanomicrobia</taxon>
        <taxon>Methanosarcinales</taxon>
        <taxon>Methermicoccaceae</taxon>
        <taxon>Methermicoccus</taxon>
    </lineage>
</organism>
<dbReference type="AlphaFoldDB" id="A0A832RYA9"/>
<accession>A0A832RYA9</accession>
<evidence type="ECO:0000256" key="4">
    <source>
        <dbReference type="ARBA" id="ARBA00022691"/>
    </source>
</evidence>
<keyword evidence="4 6" id="KW-0949">S-adenosyl-L-methionine</keyword>
<comment type="function">
    <text evidence="6">Specifically catalyzes the N1-methylation of pseudouridine at position 54 (Psi54) in tRNAs.</text>
</comment>
<dbReference type="InterPro" id="IPR029028">
    <property type="entry name" value="Alpha/beta_knot_MTases"/>
</dbReference>